<evidence type="ECO:0000256" key="7">
    <source>
        <dbReference type="ARBA" id="ARBA00029447"/>
    </source>
</evidence>
<dbReference type="Proteomes" id="UP000071778">
    <property type="component" value="Chromosome"/>
</dbReference>
<proteinExistence type="inferred from homology"/>
<dbReference type="Gene3D" id="3.30.450.20">
    <property type="entry name" value="PAS domain"/>
    <property type="match status" value="2"/>
</dbReference>
<sequence>MFSSLRIRLIAICLSIVVLSMLTVVFANFITTRTHTLESVNQQTLQLAASQSAEIAEWVHEKRTIVSSMSLAVNASDALPAIRAAQKAGGFDDAYIGYSDKRILFLHELPAGYDPTARPWFIKARQAGVPVLTSPYIDATTGKLVITFAEPVSAKNDVKAVLGADVMLESVVKTVNSVKPTPNSFAFLVDGSGNLITHPNPALSLKPVSELAPSLSAAKLAEVEQSKGSLDVHLNDRDGMLFVTRIEGTDWMLAIVLDRADATKALSSMLTTSAVTSLMIILLAALALTLLLTHSLRRLELIRNAMQEIASGDGDLTRRLDAHGVDELSQIATAFNLFVDKMANILGRIRHTSESVNVASREIAAGNLNLSARTEQQASSLEETAASMEQITGTVKQSADNARQANQLAESAAAVATQGGAVVSQVVATMGSISGSSKKIVDIIGVIDGIAFQTNILALNAAVEAARAGEQGRGFAVVASEVRNLAQRSATAAKEIKGLISDSVAQVETGSKLVGDAGATMDQIVDSVRRVTDIMAEISAASQEQTSGIEQINQAITQMDQVTQQNAALVEQAAAAAESLQEQAGDLSQIVAVFKLDTAAAPVAAIKSSAVSQLHVVKPAASEKAGARPSLKAAGSEMQQAAETSTTMKIANGGSTAGDDWTQF</sequence>
<feature type="region of interest" description="Disordered" evidence="10">
    <location>
        <begin position="622"/>
        <end position="664"/>
    </location>
</feature>
<keyword evidence="8" id="KW-0807">Transducer</keyword>
<dbReference type="AlphaFoldDB" id="A0A127QKH8"/>
<evidence type="ECO:0000256" key="10">
    <source>
        <dbReference type="SAM" id="MobiDB-lite"/>
    </source>
</evidence>
<dbReference type="SMART" id="SM00304">
    <property type="entry name" value="HAMP"/>
    <property type="match status" value="1"/>
</dbReference>
<evidence type="ECO:0000256" key="2">
    <source>
        <dbReference type="ARBA" id="ARBA00022475"/>
    </source>
</evidence>
<evidence type="ECO:0000259" key="12">
    <source>
        <dbReference type="PROSITE" id="PS50111"/>
    </source>
</evidence>
<protein>
    <submittedName>
        <fullName evidence="14">Methyl-accepting chemotaxis (MCP) signaling domain protein</fullName>
    </submittedName>
</protein>
<dbReference type="OrthoDB" id="8576332at2"/>
<dbReference type="CDD" id="cd12912">
    <property type="entry name" value="PDC2_MCP_like"/>
    <property type="match status" value="1"/>
</dbReference>
<feature type="domain" description="HAMP" evidence="13">
    <location>
        <begin position="293"/>
        <end position="347"/>
    </location>
</feature>
<dbReference type="GO" id="GO:0005886">
    <property type="term" value="C:plasma membrane"/>
    <property type="evidence" value="ECO:0007669"/>
    <property type="project" value="UniProtKB-SubCell"/>
</dbReference>
<comment type="subcellular location">
    <subcellularLocation>
        <location evidence="1">Cell membrane</location>
        <topology evidence="1">Multi-pass membrane protein</topology>
    </subcellularLocation>
</comment>
<dbReference type="PANTHER" id="PTHR43531:SF14">
    <property type="entry name" value="METHYL-ACCEPTING CHEMOTAXIS PROTEIN I-RELATED"/>
    <property type="match status" value="1"/>
</dbReference>
<dbReference type="EMBL" id="CP013235">
    <property type="protein sequence ID" value="AMP10496.1"/>
    <property type="molecule type" value="Genomic_DNA"/>
</dbReference>
<dbReference type="GO" id="GO:0004888">
    <property type="term" value="F:transmembrane signaling receptor activity"/>
    <property type="evidence" value="ECO:0007669"/>
    <property type="project" value="TreeGrafter"/>
</dbReference>
<dbReference type="Pfam" id="PF00015">
    <property type="entry name" value="MCPsignal"/>
    <property type="match status" value="1"/>
</dbReference>
<keyword evidence="3" id="KW-0488">Methylation</keyword>
<dbReference type="RefSeq" id="WP_061533740.1">
    <property type="nucleotide sequence ID" value="NZ_CP013233.1"/>
</dbReference>
<feature type="compositionally biased region" description="Polar residues" evidence="10">
    <location>
        <begin position="637"/>
        <end position="649"/>
    </location>
</feature>
<evidence type="ECO:0000256" key="11">
    <source>
        <dbReference type="SAM" id="Phobius"/>
    </source>
</evidence>
<dbReference type="PROSITE" id="PS50111">
    <property type="entry name" value="CHEMOTAXIS_TRANSDUC_2"/>
    <property type="match status" value="1"/>
</dbReference>
<dbReference type="Gene3D" id="1.10.287.950">
    <property type="entry name" value="Methyl-accepting chemotaxis protein"/>
    <property type="match status" value="1"/>
</dbReference>
<evidence type="ECO:0000313" key="15">
    <source>
        <dbReference type="Proteomes" id="UP000071778"/>
    </source>
</evidence>
<organism evidence="14 15">
    <name type="scientific">Collimonas arenae</name>
    <dbReference type="NCBI Taxonomy" id="279058"/>
    <lineage>
        <taxon>Bacteria</taxon>
        <taxon>Pseudomonadati</taxon>
        <taxon>Pseudomonadota</taxon>
        <taxon>Betaproteobacteria</taxon>
        <taxon>Burkholderiales</taxon>
        <taxon>Oxalobacteraceae</taxon>
        <taxon>Collimonas</taxon>
    </lineage>
</organism>
<keyword evidence="2" id="KW-1003">Cell membrane</keyword>
<evidence type="ECO:0000256" key="6">
    <source>
        <dbReference type="ARBA" id="ARBA00023136"/>
    </source>
</evidence>
<evidence type="ECO:0000256" key="9">
    <source>
        <dbReference type="SAM" id="Coils"/>
    </source>
</evidence>
<evidence type="ECO:0000313" key="14">
    <source>
        <dbReference type="EMBL" id="AMP10496.1"/>
    </source>
</evidence>
<feature type="domain" description="Methyl-accepting transducer" evidence="12">
    <location>
        <begin position="352"/>
        <end position="581"/>
    </location>
</feature>
<dbReference type="SUPFAM" id="SSF103190">
    <property type="entry name" value="Sensory domain-like"/>
    <property type="match status" value="1"/>
</dbReference>
<evidence type="ECO:0000256" key="4">
    <source>
        <dbReference type="ARBA" id="ARBA00022692"/>
    </source>
</evidence>
<evidence type="ECO:0000256" key="3">
    <source>
        <dbReference type="ARBA" id="ARBA00022481"/>
    </source>
</evidence>
<dbReference type="PATRIC" id="fig|279058.17.peg.3018"/>
<name>A0A127QKH8_9BURK</name>
<keyword evidence="4 11" id="KW-0812">Transmembrane</keyword>
<evidence type="ECO:0000256" key="5">
    <source>
        <dbReference type="ARBA" id="ARBA00022989"/>
    </source>
</evidence>
<dbReference type="InterPro" id="IPR003660">
    <property type="entry name" value="HAMP_dom"/>
</dbReference>
<dbReference type="Pfam" id="PF00672">
    <property type="entry name" value="HAMP"/>
    <property type="match status" value="1"/>
</dbReference>
<dbReference type="InterPro" id="IPR033479">
    <property type="entry name" value="dCache_1"/>
</dbReference>
<comment type="similarity">
    <text evidence="7">Belongs to the methyl-accepting chemotaxis (MCP) protein family.</text>
</comment>
<dbReference type="GO" id="GO:0007165">
    <property type="term" value="P:signal transduction"/>
    <property type="evidence" value="ECO:0007669"/>
    <property type="project" value="UniProtKB-KW"/>
</dbReference>
<dbReference type="CDD" id="cd06225">
    <property type="entry name" value="HAMP"/>
    <property type="match status" value="1"/>
</dbReference>
<evidence type="ECO:0000256" key="8">
    <source>
        <dbReference type="PROSITE-ProRule" id="PRU00284"/>
    </source>
</evidence>
<dbReference type="SMART" id="SM00283">
    <property type="entry name" value="MA"/>
    <property type="match status" value="1"/>
</dbReference>
<dbReference type="CDD" id="cd11386">
    <property type="entry name" value="MCP_signal"/>
    <property type="match status" value="1"/>
</dbReference>
<gene>
    <name evidence="14" type="ORF">CAter282_2770</name>
</gene>
<dbReference type="PROSITE" id="PS50885">
    <property type="entry name" value="HAMP"/>
    <property type="match status" value="1"/>
</dbReference>
<keyword evidence="5 11" id="KW-1133">Transmembrane helix</keyword>
<evidence type="ECO:0000256" key="1">
    <source>
        <dbReference type="ARBA" id="ARBA00004651"/>
    </source>
</evidence>
<dbReference type="Pfam" id="PF02743">
    <property type="entry name" value="dCache_1"/>
    <property type="match status" value="1"/>
</dbReference>
<reference evidence="14 15" key="1">
    <citation type="submission" date="2015-11" db="EMBL/GenBank/DDBJ databases">
        <title>Exploring the genomic traits of fungus-feeding bacterial genus Collimonas.</title>
        <authorList>
            <person name="Song C."/>
            <person name="Schmidt R."/>
            <person name="de Jager V."/>
            <person name="Krzyzanowska D."/>
            <person name="Jongedijk E."/>
            <person name="Cankar K."/>
            <person name="Beekwilder J."/>
            <person name="van Veen A."/>
            <person name="de Boer W."/>
            <person name="van Veen J.A."/>
            <person name="Garbeva P."/>
        </authorList>
    </citation>
    <scope>NUCLEOTIDE SEQUENCE [LARGE SCALE GENOMIC DNA]</scope>
    <source>
        <strain evidence="14 15">Ter282</strain>
    </source>
</reference>
<accession>A0A127QKH8</accession>
<keyword evidence="9" id="KW-0175">Coiled coil</keyword>
<evidence type="ECO:0000259" key="13">
    <source>
        <dbReference type="PROSITE" id="PS50885"/>
    </source>
</evidence>
<dbReference type="SUPFAM" id="SSF58104">
    <property type="entry name" value="Methyl-accepting chemotaxis protein (MCP) signaling domain"/>
    <property type="match status" value="1"/>
</dbReference>
<dbReference type="InterPro" id="IPR029151">
    <property type="entry name" value="Sensor-like_sf"/>
</dbReference>
<dbReference type="PANTHER" id="PTHR43531">
    <property type="entry name" value="PROTEIN ICFG"/>
    <property type="match status" value="1"/>
</dbReference>
<dbReference type="FunFam" id="1.10.287.950:FF:000001">
    <property type="entry name" value="Methyl-accepting chemotaxis sensory transducer"/>
    <property type="match status" value="1"/>
</dbReference>
<feature type="transmembrane region" description="Helical" evidence="11">
    <location>
        <begin position="274"/>
        <end position="293"/>
    </location>
</feature>
<dbReference type="CDD" id="cd12913">
    <property type="entry name" value="PDC1_MCP_like"/>
    <property type="match status" value="1"/>
</dbReference>
<dbReference type="GO" id="GO:0006935">
    <property type="term" value="P:chemotaxis"/>
    <property type="evidence" value="ECO:0007669"/>
    <property type="project" value="TreeGrafter"/>
</dbReference>
<dbReference type="InterPro" id="IPR051310">
    <property type="entry name" value="MCP_chemotaxis"/>
</dbReference>
<feature type="coiled-coil region" evidence="9">
    <location>
        <begin position="552"/>
        <end position="590"/>
    </location>
</feature>
<dbReference type="InterPro" id="IPR004089">
    <property type="entry name" value="MCPsignal_dom"/>
</dbReference>
<keyword evidence="6 11" id="KW-0472">Membrane</keyword>
<keyword evidence="15" id="KW-1185">Reference proteome</keyword>